<name>A0ABW1FAV5_9ACTN</name>
<feature type="domain" description="Carboxymuconolactone decarboxylase-like" evidence="1">
    <location>
        <begin position="40"/>
        <end position="109"/>
    </location>
</feature>
<dbReference type="InterPro" id="IPR003779">
    <property type="entry name" value="CMD-like"/>
</dbReference>
<dbReference type="EMBL" id="JBHSPW010000001">
    <property type="protein sequence ID" value="MFC5891601.1"/>
    <property type="molecule type" value="Genomic_DNA"/>
</dbReference>
<dbReference type="Gene3D" id="1.20.1290.10">
    <property type="entry name" value="AhpD-like"/>
    <property type="match status" value="1"/>
</dbReference>
<sequence length="183" mass="20260">MTFTRHDASTAPEKSRPIVENTAKGFGFLPAPVAMMAESPELLEAFMTGNGLFNKTSLSQLEREVFILTMATTVECHYCVAMHSSILARSKADASLIEALRARTPLDDPKLEAMRVFTLTVMDGHGYVEPAKMQAFLDAGYTRRNALEVVLGLGVYTISTFANRMTEAPVDEPFKAFEWHAQH</sequence>
<dbReference type="PANTHER" id="PTHR35446">
    <property type="entry name" value="SI:CH211-175M2.5"/>
    <property type="match status" value="1"/>
</dbReference>
<proteinExistence type="predicted"/>
<keyword evidence="3" id="KW-1185">Reference proteome</keyword>
<protein>
    <submittedName>
        <fullName evidence="2">Carboxymuconolactone decarboxylase family protein</fullName>
    </submittedName>
</protein>
<dbReference type="PANTHER" id="PTHR35446:SF3">
    <property type="entry name" value="CMD DOMAIN-CONTAINING PROTEIN"/>
    <property type="match status" value="1"/>
</dbReference>
<reference evidence="3" key="1">
    <citation type="journal article" date="2019" name="Int. J. Syst. Evol. Microbiol.">
        <title>The Global Catalogue of Microorganisms (GCM) 10K type strain sequencing project: providing services to taxonomists for standard genome sequencing and annotation.</title>
        <authorList>
            <consortium name="The Broad Institute Genomics Platform"/>
            <consortium name="The Broad Institute Genome Sequencing Center for Infectious Disease"/>
            <person name="Wu L."/>
            <person name="Ma J."/>
        </authorList>
    </citation>
    <scope>NUCLEOTIDE SEQUENCE [LARGE SCALE GENOMIC DNA]</scope>
    <source>
        <strain evidence="3">CGMCC 1.15809</strain>
    </source>
</reference>
<comment type="caution">
    <text evidence="2">The sequence shown here is derived from an EMBL/GenBank/DDBJ whole genome shotgun (WGS) entry which is preliminary data.</text>
</comment>
<organism evidence="2 3">
    <name type="scientific">Streptomyces ramulosus</name>
    <dbReference type="NCBI Taxonomy" id="47762"/>
    <lineage>
        <taxon>Bacteria</taxon>
        <taxon>Bacillati</taxon>
        <taxon>Actinomycetota</taxon>
        <taxon>Actinomycetes</taxon>
        <taxon>Kitasatosporales</taxon>
        <taxon>Streptomycetaceae</taxon>
        <taxon>Streptomyces</taxon>
    </lineage>
</organism>
<evidence type="ECO:0000259" key="1">
    <source>
        <dbReference type="Pfam" id="PF02627"/>
    </source>
</evidence>
<gene>
    <name evidence="2" type="ORF">ACFP3M_01990</name>
</gene>
<accession>A0ABW1FAV5</accession>
<dbReference type="Pfam" id="PF02627">
    <property type="entry name" value="CMD"/>
    <property type="match status" value="1"/>
</dbReference>
<dbReference type="SUPFAM" id="SSF69118">
    <property type="entry name" value="AhpD-like"/>
    <property type="match status" value="1"/>
</dbReference>
<dbReference type="InterPro" id="IPR029032">
    <property type="entry name" value="AhpD-like"/>
</dbReference>
<dbReference type="Proteomes" id="UP001596241">
    <property type="component" value="Unassembled WGS sequence"/>
</dbReference>
<evidence type="ECO:0000313" key="3">
    <source>
        <dbReference type="Proteomes" id="UP001596241"/>
    </source>
</evidence>
<dbReference type="RefSeq" id="WP_345081388.1">
    <property type="nucleotide sequence ID" value="NZ_BAAAWG010000006.1"/>
</dbReference>
<evidence type="ECO:0000313" key="2">
    <source>
        <dbReference type="EMBL" id="MFC5891601.1"/>
    </source>
</evidence>